<dbReference type="STRING" id="1231657.A0A1Y2A082"/>
<dbReference type="Proteomes" id="UP000193144">
    <property type="component" value="Unassembled WGS sequence"/>
</dbReference>
<sequence length="221" mass="25034">MAFEAIPIASFTTKTKKNTGITRSQGWDETWLIEHETYLEWKDGGTCSTLWCSGIPAAGKTFMASYVIDSLPSREVDLKVVTYIYADYKDRHQQNSLGFLSFITRQFASQSRLVLDLALLRDKEHALRSMTNEVPCLSFSDHLELFKESCMKVPNRFTIIDAVDEIAEFDNHGHDVRSELLEALTILIPSQGYYGPLNHTSEQTRTSMATMKPPSMPLILT</sequence>
<comment type="caution">
    <text evidence="3">The sequence shown here is derived from an EMBL/GenBank/DDBJ whole genome shotgun (WGS) entry which is preliminary data.</text>
</comment>
<proteinExistence type="predicted"/>
<dbReference type="InterPro" id="IPR056884">
    <property type="entry name" value="NPHP3-like_N"/>
</dbReference>
<dbReference type="PANTHER" id="PTHR10039">
    <property type="entry name" value="AMELOGENIN"/>
    <property type="match status" value="1"/>
</dbReference>
<dbReference type="Pfam" id="PF24883">
    <property type="entry name" value="NPHP3_N"/>
    <property type="match status" value="1"/>
</dbReference>
<dbReference type="PANTHER" id="PTHR10039:SF16">
    <property type="entry name" value="GPI INOSITOL-DEACYLASE"/>
    <property type="match status" value="1"/>
</dbReference>
<evidence type="ECO:0000313" key="3">
    <source>
        <dbReference type="EMBL" id="ORY15864.1"/>
    </source>
</evidence>
<dbReference type="AlphaFoldDB" id="A0A1Y2A082"/>
<gene>
    <name evidence="3" type="ORF">BCR34DRAFT_598136</name>
</gene>
<evidence type="ECO:0000256" key="1">
    <source>
        <dbReference type="ARBA" id="ARBA00022737"/>
    </source>
</evidence>
<feature type="domain" description="Nephrocystin 3-like N-terminal" evidence="2">
    <location>
        <begin position="30"/>
        <end position="170"/>
    </location>
</feature>
<dbReference type="InterPro" id="IPR027417">
    <property type="entry name" value="P-loop_NTPase"/>
</dbReference>
<accession>A0A1Y2A082</accession>
<reference evidence="3 4" key="1">
    <citation type="submission" date="2016-07" db="EMBL/GenBank/DDBJ databases">
        <title>Pervasive Adenine N6-methylation of Active Genes in Fungi.</title>
        <authorList>
            <consortium name="DOE Joint Genome Institute"/>
            <person name="Mondo S.J."/>
            <person name="Dannebaum R.O."/>
            <person name="Kuo R.C."/>
            <person name="Labutti K."/>
            <person name="Haridas S."/>
            <person name="Kuo A."/>
            <person name="Salamov A."/>
            <person name="Ahrendt S.R."/>
            <person name="Lipzen A."/>
            <person name="Sullivan W."/>
            <person name="Andreopoulos W.B."/>
            <person name="Clum A."/>
            <person name="Lindquist E."/>
            <person name="Daum C."/>
            <person name="Ramamoorthy G.K."/>
            <person name="Gryganskyi A."/>
            <person name="Culley D."/>
            <person name="Magnuson J.K."/>
            <person name="James T.Y."/>
            <person name="O'Malley M.A."/>
            <person name="Stajich J.E."/>
            <person name="Spatafora J.W."/>
            <person name="Visel A."/>
            <person name="Grigoriev I.V."/>
        </authorList>
    </citation>
    <scope>NUCLEOTIDE SEQUENCE [LARGE SCALE GENOMIC DNA]</scope>
    <source>
        <strain evidence="3 4">CBS 115471</strain>
    </source>
</reference>
<dbReference type="EMBL" id="MCFA01000022">
    <property type="protein sequence ID" value="ORY15864.1"/>
    <property type="molecule type" value="Genomic_DNA"/>
</dbReference>
<dbReference type="Gene3D" id="3.40.50.300">
    <property type="entry name" value="P-loop containing nucleotide triphosphate hydrolases"/>
    <property type="match status" value="1"/>
</dbReference>
<name>A0A1Y2A082_9PLEO</name>
<evidence type="ECO:0000259" key="2">
    <source>
        <dbReference type="Pfam" id="PF24883"/>
    </source>
</evidence>
<organism evidence="3 4">
    <name type="scientific">Clohesyomyces aquaticus</name>
    <dbReference type="NCBI Taxonomy" id="1231657"/>
    <lineage>
        <taxon>Eukaryota</taxon>
        <taxon>Fungi</taxon>
        <taxon>Dikarya</taxon>
        <taxon>Ascomycota</taxon>
        <taxon>Pezizomycotina</taxon>
        <taxon>Dothideomycetes</taxon>
        <taxon>Pleosporomycetidae</taxon>
        <taxon>Pleosporales</taxon>
        <taxon>Lindgomycetaceae</taxon>
        <taxon>Clohesyomyces</taxon>
    </lineage>
</organism>
<keyword evidence="1" id="KW-0677">Repeat</keyword>
<keyword evidence="4" id="KW-1185">Reference proteome</keyword>
<evidence type="ECO:0000313" key="4">
    <source>
        <dbReference type="Proteomes" id="UP000193144"/>
    </source>
</evidence>
<protein>
    <recommendedName>
        <fullName evidence="2">Nephrocystin 3-like N-terminal domain-containing protein</fullName>
    </recommendedName>
</protein>
<dbReference type="OrthoDB" id="3792703at2759"/>